<evidence type="ECO:0000313" key="2">
    <source>
        <dbReference type="Proteomes" id="UP000298663"/>
    </source>
</evidence>
<dbReference type="Proteomes" id="UP000298663">
    <property type="component" value="Unassembled WGS sequence"/>
</dbReference>
<organism evidence="1 2">
    <name type="scientific">Steinernema carpocapsae</name>
    <name type="common">Entomopathogenic nematode</name>
    <dbReference type="NCBI Taxonomy" id="34508"/>
    <lineage>
        <taxon>Eukaryota</taxon>
        <taxon>Metazoa</taxon>
        <taxon>Ecdysozoa</taxon>
        <taxon>Nematoda</taxon>
        <taxon>Chromadorea</taxon>
        <taxon>Rhabditida</taxon>
        <taxon>Tylenchina</taxon>
        <taxon>Panagrolaimomorpha</taxon>
        <taxon>Strongyloidoidea</taxon>
        <taxon>Steinernematidae</taxon>
        <taxon>Steinernema</taxon>
    </lineage>
</organism>
<sequence length="90" mass="10428">MAYPGSCRRPCGLNPLKFLRVLRRDRFLGLSENCSKARLETRFLDFSEVSWRGASRIRNRLTMLPKQFSLTRLALNNPVEPNKLIAPLPR</sequence>
<accession>A0A4U8V0T9</accession>
<reference evidence="1 2" key="1">
    <citation type="journal article" date="2015" name="Genome Biol.">
        <title>Comparative genomics of Steinernema reveals deeply conserved gene regulatory networks.</title>
        <authorList>
            <person name="Dillman A.R."/>
            <person name="Macchietto M."/>
            <person name="Porter C.F."/>
            <person name="Rogers A."/>
            <person name="Williams B."/>
            <person name="Antoshechkin I."/>
            <person name="Lee M.M."/>
            <person name="Goodwin Z."/>
            <person name="Lu X."/>
            <person name="Lewis E.E."/>
            <person name="Goodrich-Blair H."/>
            <person name="Stock S.P."/>
            <person name="Adams B.J."/>
            <person name="Sternberg P.W."/>
            <person name="Mortazavi A."/>
        </authorList>
    </citation>
    <scope>NUCLEOTIDE SEQUENCE [LARGE SCALE GENOMIC DNA]</scope>
    <source>
        <strain evidence="1 2">ALL</strain>
    </source>
</reference>
<protein>
    <submittedName>
        <fullName evidence="1">Uncharacterized protein</fullName>
    </submittedName>
</protein>
<evidence type="ECO:0000313" key="1">
    <source>
        <dbReference type="EMBL" id="TMS39490.1"/>
    </source>
</evidence>
<gene>
    <name evidence="1" type="ORF">L596_006003</name>
</gene>
<comment type="caution">
    <text evidence="1">The sequence shown here is derived from an EMBL/GenBank/DDBJ whole genome shotgun (WGS) entry which is preliminary data.</text>
</comment>
<keyword evidence="2" id="KW-1185">Reference proteome</keyword>
<proteinExistence type="predicted"/>
<name>A0A4U8V0T9_STECR</name>
<dbReference type="EMBL" id="AZBU02000001">
    <property type="protein sequence ID" value="TMS39490.1"/>
    <property type="molecule type" value="Genomic_DNA"/>
</dbReference>
<dbReference type="AlphaFoldDB" id="A0A4U8V0T9"/>
<reference evidence="1 2" key="2">
    <citation type="journal article" date="2019" name="G3 (Bethesda)">
        <title>Hybrid Assembly of the Genome of the Entomopathogenic Nematode Steinernema carpocapsae Identifies the X-Chromosome.</title>
        <authorList>
            <person name="Serra L."/>
            <person name="Macchietto M."/>
            <person name="Macias-Munoz A."/>
            <person name="McGill C.J."/>
            <person name="Rodriguez I.M."/>
            <person name="Rodriguez B."/>
            <person name="Murad R."/>
            <person name="Mortazavi A."/>
        </authorList>
    </citation>
    <scope>NUCLEOTIDE SEQUENCE [LARGE SCALE GENOMIC DNA]</scope>
    <source>
        <strain evidence="1 2">ALL</strain>
    </source>
</reference>